<dbReference type="SUPFAM" id="SSF140931">
    <property type="entry name" value="Fic-like"/>
    <property type="match status" value="1"/>
</dbReference>
<dbReference type="PANTHER" id="PTHR13504">
    <property type="entry name" value="FIDO DOMAIN-CONTAINING PROTEIN DDB_G0283145"/>
    <property type="match status" value="1"/>
</dbReference>
<dbReference type="KEGG" id="maur:BOH66_08340"/>
<feature type="active site" evidence="1">
    <location>
        <position position="142"/>
    </location>
</feature>
<dbReference type="Gene3D" id="1.10.3290.10">
    <property type="entry name" value="Fido-like domain"/>
    <property type="match status" value="1"/>
</dbReference>
<dbReference type="GO" id="GO:0005524">
    <property type="term" value="F:ATP binding"/>
    <property type="evidence" value="ECO:0007669"/>
    <property type="project" value="UniProtKB-KW"/>
</dbReference>
<dbReference type="InterPro" id="IPR036597">
    <property type="entry name" value="Fido-like_dom_sf"/>
</dbReference>
<dbReference type="InterPro" id="IPR040198">
    <property type="entry name" value="Fido_containing"/>
</dbReference>
<dbReference type="InterPro" id="IPR003812">
    <property type="entry name" value="Fido"/>
</dbReference>
<dbReference type="RefSeq" id="WP_076690564.1">
    <property type="nucleotide sequence ID" value="NZ_CP018762.1"/>
</dbReference>
<dbReference type="Pfam" id="PF02661">
    <property type="entry name" value="Fic"/>
    <property type="match status" value="1"/>
</dbReference>
<reference evidence="4 5" key="1">
    <citation type="submission" date="2016-12" db="EMBL/GenBank/DDBJ databases">
        <title>Complete genome sequence of Microbacterium aurum KACC 15219.</title>
        <authorList>
            <person name="Jung Y."/>
            <person name="Shin J.-H."/>
            <person name="Lee Y.-J."/>
            <person name="Yi H."/>
            <person name="Bahn Y.-S."/>
            <person name="Kim J.F."/>
            <person name="Lee D.-W."/>
        </authorList>
    </citation>
    <scope>NUCLEOTIDE SEQUENCE [LARGE SCALE GENOMIC DNA]</scope>
    <source>
        <strain evidence="4 5">KACC 15219</strain>
    </source>
</reference>
<keyword evidence="5" id="KW-1185">Reference proteome</keyword>
<sequence>MGVEPGYGETPLGPEEADALTPQAREIFGDEPKKIDLYEAEQAINDEVSIALLDDIADGRLVLADILTDAFLRDLHQKLYGDLWTWAGRYRRRDLNIGVEPEHIAVELRGSLDNIRYRWEHTDDWTARELGIAVHAETVRIHGFVDGNGRTTRLLADLVFLAAQDAEAIAETYDWDIDKRRYIALLRQYDLTRDPQPLAAFVPVQRLDDVENR</sequence>
<evidence type="ECO:0000313" key="4">
    <source>
        <dbReference type="EMBL" id="APZ34250.1"/>
    </source>
</evidence>
<keyword evidence="2" id="KW-0547">Nucleotide-binding</keyword>
<feature type="binding site" evidence="2">
    <location>
        <begin position="146"/>
        <end position="153"/>
    </location>
    <ligand>
        <name>ATP</name>
        <dbReference type="ChEBI" id="CHEBI:30616"/>
    </ligand>
</feature>
<evidence type="ECO:0000256" key="1">
    <source>
        <dbReference type="PIRSR" id="PIRSR640198-1"/>
    </source>
</evidence>
<evidence type="ECO:0000313" key="5">
    <source>
        <dbReference type="Proteomes" id="UP000187185"/>
    </source>
</evidence>
<dbReference type="OrthoDB" id="9813719at2"/>
<dbReference type="AlphaFoldDB" id="A0A1P8U7Z6"/>
<proteinExistence type="predicted"/>
<dbReference type="PANTHER" id="PTHR13504:SF39">
    <property type="entry name" value="CELL FILAMENTATION PROTEIN"/>
    <property type="match status" value="1"/>
</dbReference>
<keyword evidence="2" id="KW-0067">ATP-binding</keyword>
<dbReference type="Proteomes" id="UP000187185">
    <property type="component" value="Chromosome"/>
</dbReference>
<dbReference type="STRING" id="36805.BOH66_08340"/>
<evidence type="ECO:0000259" key="3">
    <source>
        <dbReference type="PROSITE" id="PS51459"/>
    </source>
</evidence>
<organism evidence="4 5">
    <name type="scientific">Microbacterium aurum</name>
    <dbReference type="NCBI Taxonomy" id="36805"/>
    <lineage>
        <taxon>Bacteria</taxon>
        <taxon>Bacillati</taxon>
        <taxon>Actinomycetota</taxon>
        <taxon>Actinomycetes</taxon>
        <taxon>Micrococcales</taxon>
        <taxon>Microbacteriaceae</taxon>
        <taxon>Microbacterium</taxon>
    </lineage>
</organism>
<feature type="domain" description="Fido" evidence="3">
    <location>
        <begin position="67"/>
        <end position="204"/>
    </location>
</feature>
<dbReference type="EMBL" id="CP018762">
    <property type="protein sequence ID" value="APZ34250.1"/>
    <property type="molecule type" value="Genomic_DNA"/>
</dbReference>
<accession>A0A1P8U7Z6</accession>
<gene>
    <name evidence="4" type="ORF">BOH66_08340</name>
</gene>
<evidence type="ECO:0000256" key="2">
    <source>
        <dbReference type="PIRSR" id="PIRSR640198-2"/>
    </source>
</evidence>
<name>A0A1P8U7Z6_9MICO</name>
<protein>
    <submittedName>
        <fullName evidence="4">Cell filamentation protein Fic</fullName>
    </submittedName>
</protein>
<dbReference type="PROSITE" id="PS51459">
    <property type="entry name" value="FIDO"/>
    <property type="match status" value="1"/>
</dbReference>